<reference evidence="2 3" key="1">
    <citation type="submission" date="2019-03" db="EMBL/GenBank/DDBJ databases">
        <authorList>
            <person name="Kim M.K.M."/>
        </authorList>
    </citation>
    <scope>NUCLEOTIDE SEQUENCE [LARGE SCALE GENOMIC DNA]</scope>
    <source>
        <strain evidence="2 3">17J68-15</strain>
    </source>
</reference>
<evidence type="ECO:0000256" key="1">
    <source>
        <dbReference type="SAM" id="Phobius"/>
    </source>
</evidence>
<dbReference type="OrthoDB" id="1355414at2"/>
<feature type="transmembrane region" description="Helical" evidence="1">
    <location>
        <begin position="20"/>
        <end position="41"/>
    </location>
</feature>
<comment type="caution">
    <text evidence="2">The sequence shown here is derived from an EMBL/GenBank/DDBJ whole genome shotgun (WGS) entry which is preliminary data.</text>
</comment>
<protein>
    <submittedName>
        <fullName evidence="2">Uncharacterized protein</fullName>
    </submittedName>
</protein>
<accession>A0A4R4DY41</accession>
<dbReference type="RefSeq" id="WP_131852205.1">
    <property type="nucleotide sequence ID" value="NZ_SKFH01000016.1"/>
</dbReference>
<sequence length="239" mass="26947">MTRTFRTRAGAYEEMRRRFFSRVLPILLIAGGVVGGIQLWARPPRDGLWGLAFPVLLFGGIITFACLRVLGRYRRFFRSFRLEVSDRELTRHAEGAEPLTLHAYDISSIEEDKSGALVIRGREPRHTIVVPAQVEERAELLDRLNSLQPVTIGVVATAFEKGRALRGVLRLVGVVLVSTVQNDLLFVPAVALTLVLLAWDSYDVQRIGRPASRRAPRLAANAFFALLVLFLAWSHWYLR</sequence>
<feature type="transmembrane region" description="Helical" evidence="1">
    <location>
        <begin position="219"/>
        <end position="238"/>
    </location>
</feature>
<dbReference type="Proteomes" id="UP000295164">
    <property type="component" value="Unassembled WGS sequence"/>
</dbReference>
<keyword evidence="1" id="KW-0812">Transmembrane</keyword>
<keyword evidence="1" id="KW-0472">Membrane</keyword>
<feature type="transmembrane region" description="Helical" evidence="1">
    <location>
        <begin position="47"/>
        <end position="71"/>
    </location>
</feature>
<name>A0A4R4DY41_9BACT</name>
<gene>
    <name evidence="2" type="ORF">E0486_10875</name>
</gene>
<dbReference type="AlphaFoldDB" id="A0A4R4DY41"/>
<dbReference type="EMBL" id="SKFH01000016">
    <property type="protein sequence ID" value="TCZ70451.1"/>
    <property type="molecule type" value="Genomic_DNA"/>
</dbReference>
<evidence type="ECO:0000313" key="3">
    <source>
        <dbReference type="Proteomes" id="UP000295164"/>
    </source>
</evidence>
<proteinExistence type="predicted"/>
<keyword evidence="3" id="KW-1185">Reference proteome</keyword>
<keyword evidence="1" id="KW-1133">Transmembrane helix</keyword>
<evidence type="ECO:0000313" key="2">
    <source>
        <dbReference type="EMBL" id="TCZ70451.1"/>
    </source>
</evidence>
<organism evidence="2 3">
    <name type="scientific">Flaviaesturariibacter aridisoli</name>
    <dbReference type="NCBI Taxonomy" id="2545761"/>
    <lineage>
        <taxon>Bacteria</taxon>
        <taxon>Pseudomonadati</taxon>
        <taxon>Bacteroidota</taxon>
        <taxon>Chitinophagia</taxon>
        <taxon>Chitinophagales</taxon>
        <taxon>Chitinophagaceae</taxon>
        <taxon>Flaviaestuariibacter</taxon>
    </lineage>
</organism>